<dbReference type="PANTHER" id="PTHR12459">
    <property type="entry name" value="TRANSMEMBRANE PROTEIN 135-RELATED"/>
    <property type="match status" value="1"/>
</dbReference>
<dbReference type="EMBL" id="MNPL01008516">
    <property type="protein sequence ID" value="OQR74203.1"/>
    <property type="molecule type" value="Genomic_DNA"/>
</dbReference>
<protein>
    <submittedName>
        <fullName evidence="2">Transmembrane protein-like</fullName>
    </submittedName>
</protein>
<organism evidence="2 3">
    <name type="scientific">Tropilaelaps mercedesae</name>
    <dbReference type="NCBI Taxonomy" id="418985"/>
    <lineage>
        <taxon>Eukaryota</taxon>
        <taxon>Metazoa</taxon>
        <taxon>Ecdysozoa</taxon>
        <taxon>Arthropoda</taxon>
        <taxon>Chelicerata</taxon>
        <taxon>Arachnida</taxon>
        <taxon>Acari</taxon>
        <taxon>Parasitiformes</taxon>
        <taxon>Mesostigmata</taxon>
        <taxon>Gamasina</taxon>
        <taxon>Dermanyssoidea</taxon>
        <taxon>Laelapidae</taxon>
        <taxon>Tropilaelaps</taxon>
    </lineage>
</organism>
<feature type="transmembrane region" description="Helical" evidence="1">
    <location>
        <begin position="65"/>
        <end position="86"/>
    </location>
</feature>
<dbReference type="InParanoid" id="A0A1V9XLD1"/>
<dbReference type="Proteomes" id="UP000192247">
    <property type="component" value="Unassembled WGS sequence"/>
</dbReference>
<evidence type="ECO:0000313" key="3">
    <source>
        <dbReference type="Proteomes" id="UP000192247"/>
    </source>
</evidence>
<keyword evidence="3" id="KW-1185">Reference proteome</keyword>
<feature type="transmembrane region" description="Helical" evidence="1">
    <location>
        <begin position="21"/>
        <end position="45"/>
    </location>
</feature>
<evidence type="ECO:0000313" key="2">
    <source>
        <dbReference type="EMBL" id="OQR74203.1"/>
    </source>
</evidence>
<accession>A0A1V9XLD1</accession>
<name>A0A1V9XLD1_9ACAR</name>
<keyword evidence="1" id="KW-1133">Transmembrane helix</keyword>
<feature type="transmembrane region" description="Helical" evidence="1">
    <location>
        <begin position="98"/>
        <end position="117"/>
    </location>
</feature>
<dbReference type="AlphaFoldDB" id="A0A1V9XLD1"/>
<proteinExistence type="predicted"/>
<keyword evidence="1" id="KW-0472">Membrane</keyword>
<dbReference type="InterPro" id="IPR026749">
    <property type="entry name" value="Tmem135"/>
</dbReference>
<comment type="caution">
    <text evidence="2">The sequence shown here is derived from an EMBL/GenBank/DDBJ whole genome shotgun (WGS) entry which is preliminary data.</text>
</comment>
<dbReference type="OrthoDB" id="6483998at2759"/>
<keyword evidence="1 2" id="KW-0812">Transmembrane</keyword>
<evidence type="ECO:0000256" key="1">
    <source>
        <dbReference type="SAM" id="Phobius"/>
    </source>
</evidence>
<gene>
    <name evidence="2" type="ORF">BIW11_09225</name>
</gene>
<dbReference type="PANTHER" id="PTHR12459:SF15">
    <property type="entry name" value="TRANSMEMBRANE PROTEIN 135"/>
    <property type="match status" value="1"/>
</dbReference>
<sequence length="247" mass="27758">MFLTIADDYQIRGHPMMTRCALVFSCAVGGSLGLRLLSSMGRIMSQVRKGNALTTTLGRVFYPKGMSVAVDLGLALATFSAAFNGISCYLRRTEKRDAPWYAIPSSVVASFAAYWLWPSQRITIYALCNTLYDFYMMGVAKQMVPTIPHGPNLAFASICAVIFSVGGIKPHYIRKSYVSFINRILGNRVDRINWSAISHAGFDSARVYKENLPAILNPDYVSTRYMQTMWVWSLADYMYKIHKRPVV</sequence>
<feature type="transmembrane region" description="Helical" evidence="1">
    <location>
        <begin position="153"/>
        <end position="173"/>
    </location>
</feature>
<reference evidence="2 3" key="1">
    <citation type="journal article" date="2017" name="Gigascience">
        <title>Draft genome of the honey bee ectoparasitic mite, Tropilaelaps mercedesae, is shaped by the parasitic life history.</title>
        <authorList>
            <person name="Dong X."/>
            <person name="Armstrong S.D."/>
            <person name="Xia D."/>
            <person name="Makepeace B.L."/>
            <person name="Darby A.C."/>
            <person name="Kadowaki T."/>
        </authorList>
    </citation>
    <scope>NUCLEOTIDE SEQUENCE [LARGE SCALE GENOMIC DNA]</scope>
    <source>
        <strain evidence="2">Wuxi-XJTLU</strain>
    </source>
</reference>